<organism evidence="6 7">
    <name type="scientific">Rhizobium ruizarguesonis</name>
    <dbReference type="NCBI Taxonomy" id="2081791"/>
    <lineage>
        <taxon>Bacteria</taxon>
        <taxon>Pseudomonadati</taxon>
        <taxon>Pseudomonadota</taxon>
        <taxon>Alphaproteobacteria</taxon>
        <taxon>Hyphomicrobiales</taxon>
        <taxon>Rhizobiaceae</taxon>
        <taxon>Rhizobium/Agrobacterium group</taxon>
        <taxon>Rhizobium</taxon>
    </lineage>
</organism>
<name>A0ABY1WWW1_9HYPH</name>
<comment type="similarity">
    <text evidence="1">Belongs to the SsuE family.</text>
</comment>
<dbReference type="RefSeq" id="WP_130763124.1">
    <property type="nucleotide sequence ID" value="NZ_SILL01000001.1"/>
</dbReference>
<dbReference type="EMBL" id="SIOX01000019">
    <property type="protein sequence ID" value="TAX63228.1"/>
    <property type="molecule type" value="Genomic_DNA"/>
</dbReference>
<dbReference type="Proteomes" id="UP000291659">
    <property type="component" value="Unassembled WGS sequence"/>
</dbReference>
<evidence type="ECO:0000256" key="1">
    <source>
        <dbReference type="ARBA" id="ARBA00005990"/>
    </source>
</evidence>
<protein>
    <submittedName>
        <fullName evidence="6">NAD(P)H-dependent oxidoreductase</fullName>
    </submittedName>
</protein>
<dbReference type="PANTHER" id="PTHR43408">
    <property type="entry name" value="FMN REDUCTASE (NADPH)"/>
    <property type="match status" value="1"/>
</dbReference>
<keyword evidence="2" id="KW-0285">Flavoprotein</keyword>
<dbReference type="InterPro" id="IPR005025">
    <property type="entry name" value="FMN_Rdtase-like_dom"/>
</dbReference>
<dbReference type="PANTHER" id="PTHR43408:SF2">
    <property type="entry name" value="FMN REDUCTASE (NADPH)"/>
    <property type="match status" value="1"/>
</dbReference>
<keyword evidence="7" id="KW-1185">Reference proteome</keyword>
<dbReference type="InterPro" id="IPR029039">
    <property type="entry name" value="Flavoprotein-like_sf"/>
</dbReference>
<proteinExistence type="inferred from homology"/>
<accession>A0ABY1WWW1</accession>
<evidence type="ECO:0000313" key="6">
    <source>
        <dbReference type="EMBL" id="TAX63228.1"/>
    </source>
</evidence>
<sequence length="198" mass="22103">MDNSVPRPLKITILSCSLDPESRSRDLGREAERFLQAQGCVPQFIDLRDFRLPEFDNSACYDDPAYVHLHQAVRDADGIVLVVPIYNWSIGSAAKNLIELTGATGAGGRKSAWFDQIVTFVCAGGLPHSYMAYGATAMSLMLDFKCVINPYAVYATERDWGNGIMSDVLSVRFRKTLEVKLEIASLLKARRYTSDWEI</sequence>
<evidence type="ECO:0000259" key="5">
    <source>
        <dbReference type="Pfam" id="PF03358"/>
    </source>
</evidence>
<evidence type="ECO:0000256" key="2">
    <source>
        <dbReference type="ARBA" id="ARBA00022630"/>
    </source>
</evidence>
<feature type="domain" description="NADPH-dependent FMN reductase-like" evidence="5">
    <location>
        <begin position="10"/>
        <end position="133"/>
    </location>
</feature>
<evidence type="ECO:0000313" key="7">
    <source>
        <dbReference type="Proteomes" id="UP000291659"/>
    </source>
</evidence>
<keyword evidence="3" id="KW-0288">FMN</keyword>
<keyword evidence="4" id="KW-0560">Oxidoreductase</keyword>
<comment type="caution">
    <text evidence="6">The sequence shown here is derived from an EMBL/GenBank/DDBJ whole genome shotgun (WGS) entry which is preliminary data.</text>
</comment>
<dbReference type="InterPro" id="IPR051814">
    <property type="entry name" value="NAD(P)H-dep_FMN_reductase"/>
</dbReference>
<dbReference type="SUPFAM" id="SSF52218">
    <property type="entry name" value="Flavoproteins"/>
    <property type="match status" value="1"/>
</dbReference>
<gene>
    <name evidence="6" type="ORF">ELH98_38845</name>
</gene>
<dbReference type="Pfam" id="PF03358">
    <property type="entry name" value="FMN_red"/>
    <property type="match status" value="1"/>
</dbReference>
<dbReference type="Gene3D" id="3.40.50.360">
    <property type="match status" value="1"/>
</dbReference>
<evidence type="ECO:0000256" key="3">
    <source>
        <dbReference type="ARBA" id="ARBA00022643"/>
    </source>
</evidence>
<evidence type="ECO:0000256" key="4">
    <source>
        <dbReference type="ARBA" id="ARBA00023002"/>
    </source>
</evidence>
<reference evidence="6 7" key="1">
    <citation type="submission" date="2019-02" db="EMBL/GenBank/DDBJ databases">
        <title>The genomic architecture of introgression among sibling species of bacteria.</title>
        <authorList>
            <person name="Cavassim M.I.A."/>
            <person name="Moeskjaer S."/>
            <person name="Moslemi C."/>
            <person name="Fields B."/>
            <person name="Bachmann A."/>
            <person name="Vilhjalmsson B."/>
            <person name="Schierup M.H."/>
            <person name="Young J.P.W."/>
            <person name="Andersen S.U."/>
        </authorList>
    </citation>
    <scope>NUCLEOTIDE SEQUENCE [LARGE SCALE GENOMIC DNA]</scope>
    <source>
        <strain evidence="6 7">SM141A</strain>
    </source>
</reference>